<dbReference type="Pfam" id="PF09339">
    <property type="entry name" value="HTH_IclR"/>
    <property type="match status" value="1"/>
</dbReference>
<gene>
    <name evidence="6" type="ORF">SAMN04515666_10666</name>
</gene>
<evidence type="ECO:0000256" key="3">
    <source>
        <dbReference type="ARBA" id="ARBA00023163"/>
    </source>
</evidence>
<dbReference type="GO" id="GO:0003677">
    <property type="term" value="F:DNA binding"/>
    <property type="evidence" value="ECO:0007669"/>
    <property type="project" value="UniProtKB-KW"/>
</dbReference>
<dbReference type="SMART" id="SM00346">
    <property type="entry name" value="HTH_ICLR"/>
    <property type="match status" value="1"/>
</dbReference>
<dbReference type="SUPFAM" id="SSF46785">
    <property type="entry name" value="Winged helix' DNA-binding domain"/>
    <property type="match status" value="1"/>
</dbReference>
<dbReference type="STRING" id="1036779.SAMN04515666_10666"/>
<dbReference type="InterPro" id="IPR014757">
    <property type="entry name" value="Tscrpt_reg_IclR_C"/>
</dbReference>
<dbReference type="InterPro" id="IPR029016">
    <property type="entry name" value="GAF-like_dom_sf"/>
</dbReference>
<dbReference type="InterPro" id="IPR005471">
    <property type="entry name" value="Tscrpt_reg_IclR_N"/>
</dbReference>
<keyword evidence="7" id="KW-1185">Reference proteome</keyword>
<dbReference type="InterPro" id="IPR050707">
    <property type="entry name" value="HTH_MetabolicPath_Reg"/>
</dbReference>
<name>A0A1H7U2B9_9HYPH</name>
<dbReference type="InterPro" id="IPR036390">
    <property type="entry name" value="WH_DNA-bd_sf"/>
</dbReference>
<dbReference type="Pfam" id="PF01614">
    <property type="entry name" value="IclR_C"/>
    <property type="match status" value="1"/>
</dbReference>
<proteinExistence type="predicted"/>
<evidence type="ECO:0000313" key="6">
    <source>
        <dbReference type="EMBL" id="SEL90397.1"/>
    </source>
</evidence>
<dbReference type="PANTHER" id="PTHR30136">
    <property type="entry name" value="HELIX-TURN-HELIX TRANSCRIPTIONAL REGULATOR, ICLR FAMILY"/>
    <property type="match status" value="1"/>
</dbReference>
<reference evidence="7" key="1">
    <citation type="submission" date="2016-10" db="EMBL/GenBank/DDBJ databases">
        <authorList>
            <person name="Varghese N."/>
            <person name="Submissions S."/>
        </authorList>
    </citation>
    <scope>NUCLEOTIDE SEQUENCE [LARGE SCALE GENOMIC DNA]</scope>
    <source>
        <strain evidence="7">LMG 26383,CCUG 61248,R- 45681</strain>
    </source>
</reference>
<sequence length="260" mass="27989">MRVEPSEDTRSAVKSADRLLDLFELLARVNGGLSHSAITAALGIPKSSLTQLLKTATGRGYVAYSAAGKSYRLGERFTSMARLTSRRQDLVGLAQPVLERITAQTGESAALNILKGDDAEVVATVSSSQRLVSHMRLGDLAPLYATSGGKIILAHMLQDRRDEYLARVRFEPITANTLSSAAELRRQLDKIRRDGIAYSHEEFTPGIIGLAKAVLAEDGQALGSLNVALPAIRYTPRAEALIADALDEAVAELHRRLASA</sequence>
<keyword evidence="2 6" id="KW-0238">DNA-binding</keyword>
<dbReference type="GO" id="GO:0003700">
    <property type="term" value="F:DNA-binding transcription factor activity"/>
    <property type="evidence" value="ECO:0007669"/>
    <property type="project" value="TreeGrafter"/>
</dbReference>
<evidence type="ECO:0000259" key="5">
    <source>
        <dbReference type="PROSITE" id="PS51078"/>
    </source>
</evidence>
<dbReference type="AlphaFoldDB" id="A0A1H7U2B9"/>
<feature type="domain" description="IclR-ED" evidence="5">
    <location>
        <begin position="76"/>
        <end position="259"/>
    </location>
</feature>
<dbReference type="InterPro" id="IPR036388">
    <property type="entry name" value="WH-like_DNA-bd_sf"/>
</dbReference>
<protein>
    <submittedName>
        <fullName evidence="6">DNA-binding transcriptional regulator, IclR family</fullName>
    </submittedName>
</protein>
<evidence type="ECO:0000256" key="2">
    <source>
        <dbReference type="ARBA" id="ARBA00023125"/>
    </source>
</evidence>
<keyword evidence="3" id="KW-0804">Transcription</keyword>
<dbReference type="Gene3D" id="3.30.450.40">
    <property type="match status" value="1"/>
</dbReference>
<keyword evidence="1" id="KW-0805">Transcription regulation</keyword>
<dbReference type="Proteomes" id="UP000199664">
    <property type="component" value="Unassembled WGS sequence"/>
</dbReference>
<evidence type="ECO:0000259" key="4">
    <source>
        <dbReference type="PROSITE" id="PS51077"/>
    </source>
</evidence>
<dbReference type="GO" id="GO:0045892">
    <property type="term" value="P:negative regulation of DNA-templated transcription"/>
    <property type="evidence" value="ECO:0007669"/>
    <property type="project" value="TreeGrafter"/>
</dbReference>
<dbReference type="PROSITE" id="PS51078">
    <property type="entry name" value="ICLR_ED"/>
    <property type="match status" value="1"/>
</dbReference>
<organism evidence="6 7">
    <name type="scientific">Bosea lupini</name>
    <dbReference type="NCBI Taxonomy" id="1036779"/>
    <lineage>
        <taxon>Bacteria</taxon>
        <taxon>Pseudomonadati</taxon>
        <taxon>Pseudomonadota</taxon>
        <taxon>Alphaproteobacteria</taxon>
        <taxon>Hyphomicrobiales</taxon>
        <taxon>Boseaceae</taxon>
        <taxon>Bosea</taxon>
    </lineage>
</organism>
<evidence type="ECO:0000313" key="7">
    <source>
        <dbReference type="Proteomes" id="UP000199664"/>
    </source>
</evidence>
<dbReference type="PANTHER" id="PTHR30136:SF35">
    <property type="entry name" value="HTH-TYPE TRANSCRIPTIONAL REGULATOR RV1719"/>
    <property type="match status" value="1"/>
</dbReference>
<dbReference type="Gene3D" id="1.10.10.10">
    <property type="entry name" value="Winged helix-like DNA-binding domain superfamily/Winged helix DNA-binding domain"/>
    <property type="match status" value="1"/>
</dbReference>
<accession>A0A1H7U2B9</accession>
<dbReference type="OrthoDB" id="9807558at2"/>
<dbReference type="SUPFAM" id="SSF55781">
    <property type="entry name" value="GAF domain-like"/>
    <property type="match status" value="1"/>
</dbReference>
<dbReference type="EMBL" id="FOAN01000006">
    <property type="protein sequence ID" value="SEL90397.1"/>
    <property type="molecule type" value="Genomic_DNA"/>
</dbReference>
<feature type="domain" description="HTH iclR-type" evidence="4">
    <location>
        <begin position="13"/>
        <end position="75"/>
    </location>
</feature>
<evidence type="ECO:0000256" key="1">
    <source>
        <dbReference type="ARBA" id="ARBA00023015"/>
    </source>
</evidence>
<dbReference type="PROSITE" id="PS51077">
    <property type="entry name" value="HTH_ICLR"/>
    <property type="match status" value="1"/>
</dbReference>